<dbReference type="AlphaFoldDB" id="A0A8H6SCS4"/>
<dbReference type="GeneID" id="59348512"/>
<dbReference type="Gene3D" id="3.30.310.10">
    <property type="entry name" value="TATA-Binding Protein"/>
    <property type="match status" value="1"/>
</dbReference>
<evidence type="ECO:0000313" key="2">
    <source>
        <dbReference type="EMBL" id="KAF7297049.1"/>
    </source>
</evidence>
<reference evidence="2" key="1">
    <citation type="submission" date="2020-05" db="EMBL/GenBank/DDBJ databases">
        <title>Mycena genomes resolve the evolution of fungal bioluminescence.</title>
        <authorList>
            <person name="Tsai I.J."/>
        </authorList>
    </citation>
    <scope>NUCLEOTIDE SEQUENCE</scope>
    <source>
        <strain evidence="2">171206Taipei</strain>
    </source>
</reference>
<feature type="domain" description="Coatomer subunit gamma C-terminal" evidence="1">
    <location>
        <begin position="63"/>
        <end position="146"/>
    </location>
</feature>
<dbReference type="SUPFAM" id="SSF55711">
    <property type="entry name" value="Subdomain of clathrin and coatomer appendage domain"/>
    <property type="match status" value="1"/>
</dbReference>
<dbReference type="Pfam" id="PF16381">
    <property type="entry name" value="Coatomer_g_Cpla"/>
    <property type="match status" value="1"/>
</dbReference>
<dbReference type="GO" id="GO:0006886">
    <property type="term" value="P:intracellular protein transport"/>
    <property type="evidence" value="ECO:0007669"/>
    <property type="project" value="InterPro"/>
</dbReference>
<dbReference type="GO" id="GO:0030117">
    <property type="term" value="C:membrane coat"/>
    <property type="evidence" value="ECO:0007669"/>
    <property type="project" value="InterPro"/>
</dbReference>
<accession>A0A8H6SCS4</accession>
<dbReference type="Proteomes" id="UP000636479">
    <property type="component" value="Unassembled WGS sequence"/>
</dbReference>
<dbReference type="InterPro" id="IPR032154">
    <property type="entry name" value="Coatomer_g_Cpla"/>
</dbReference>
<dbReference type="InterPro" id="IPR012295">
    <property type="entry name" value="TBP_dom_sf"/>
</dbReference>
<dbReference type="RefSeq" id="XP_037217408.1">
    <property type="nucleotide sequence ID" value="XM_037365996.1"/>
</dbReference>
<dbReference type="GO" id="GO:0016192">
    <property type="term" value="P:vesicle-mediated transport"/>
    <property type="evidence" value="ECO:0007669"/>
    <property type="project" value="InterPro"/>
</dbReference>
<dbReference type="OrthoDB" id="3261669at2759"/>
<sequence length="147" mass="15616">MATPEDFGLRKDFILPIPSLTTTSSSGITYVSFARACPRIMRLLRSLPEDEYPLEEVELSAGGDYLVPSYASFGSEWDRMKGGPSVINLGAAVDRLKATCDLIIEVLALEPLGGTESPTSSSVHTLSSGLVTGGGGKVLVQSRMTFS</sequence>
<evidence type="ECO:0000259" key="1">
    <source>
        <dbReference type="Pfam" id="PF16381"/>
    </source>
</evidence>
<proteinExistence type="predicted"/>
<dbReference type="InterPro" id="IPR009028">
    <property type="entry name" value="Coatomer/calthrin_app_sub_C"/>
</dbReference>
<name>A0A8H6SCS4_9AGAR</name>
<comment type="caution">
    <text evidence="2">The sequence shown here is derived from an EMBL/GenBank/DDBJ whole genome shotgun (WGS) entry which is preliminary data.</text>
</comment>
<protein>
    <submittedName>
        <fullName evidence="2">Coatomer subunit gamma</fullName>
    </submittedName>
</protein>
<dbReference type="EMBL" id="JACAZF010000008">
    <property type="protein sequence ID" value="KAF7297049.1"/>
    <property type="molecule type" value="Genomic_DNA"/>
</dbReference>
<gene>
    <name evidence="2" type="ORF">MIND_00937500</name>
</gene>
<organism evidence="2 3">
    <name type="scientific">Mycena indigotica</name>
    <dbReference type="NCBI Taxonomy" id="2126181"/>
    <lineage>
        <taxon>Eukaryota</taxon>
        <taxon>Fungi</taxon>
        <taxon>Dikarya</taxon>
        <taxon>Basidiomycota</taxon>
        <taxon>Agaricomycotina</taxon>
        <taxon>Agaricomycetes</taxon>
        <taxon>Agaricomycetidae</taxon>
        <taxon>Agaricales</taxon>
        <taxon>Marasmiineae</taxon>
        <taxon>Mycenaceae</taxon>
        <taxon>Mycena</taxon>
    </lineage>
</organism>
<evidence type="ECO:0000313" key="3">
    <source>
        <dbReference type="Proteomes" id="UP000636479"/>
    </source>
</evidence>
<keyword evidence="3" id="KW-1185">Reference proteome</keyword>